<dbReference type="Proteomes" id="UP000256964">
    <property type="component" value="Unassembled WGS sequence"/>
</dbReference>
<proteinExistence type="predicted"/>
<keyword evidence="2" id="KW-1185">Reference proteome</keyword>
<evidence type="ECO:0000313" key="1">
    <source>
        <dbReference type="EMBL" id="RDX46247.1"/>
    </source>
</evidence>
<sequence>MYKSLIEPHLTYDCEAALDVRPSSLKPLTTVQPTLLRRALEIGPSVTTHNSLPGDKNMAAAIWPRGARPVMTAEACGMFFATSRPWLWLHRIRATVDIVAALFADLEYSLALHLYQSVMES</sequence>
<reference evidence="1 2" key="1">
    <citation type="journal article" date="2018" name="Biotechnol. Biofuels">
        <title>Integrative visual omics of the white-rot fungus Polyporus brumalis exposes the biotechnological potential of its oxidative enzymes for delignifying raw plant biomass.</title>
        <authorList>
            <person name="Miyauchi S."/>
            <person name="Rancon A."/>
            <person name="Drula E."/>
            <person name="Hage H."/>
            <person name="Chaduli D."/>
            <person name="Favel A."/>
            <person name="Grisel S."/>
            <person name="Henrissat B."/>
            <person name="Herpoel-Gimbert I."/>
            <person name="Ruiz-Duenas F.J."/>
            <person name="Chevret D."/>
            <person name="Hainaut M."/>
            <person name="Lin J."/>
            <person name="Wang M."/>
            <person name="Pangilinan J."/>
            <person name="Lipzen A."/>
            <person name="Lesage-Meessen L."/>
            <person name="Navarro D."/>
            <person name="Riley R."/>
            <person name="Grigoriev I.V."/>
            <person name="Zhou S."/>
            <person name="Raouche S."/>
            <person name="Rosso M.N."/>
        </authorList>
    </citation>
    <scope>NUCLEOTIDE SEQUENCE [LARGE SCALE GENOMIC DNA]</scope>
    <source>
        <strain evidence="1 2">BRFM 1820</strain>
    </source>
</reference>
<accession>A0A371D123</accession>
<name>A0A371D123_9APHY</name>
<evidence type="ECO:0000313" key="2">
    <source>
        <dbReference type="Proteomes" id="UP000256964"/>
    </source>
</evidence>
<dbReference type="OrthoDB" id="2802125at2759"/>
<dbReference type="EMBL" id="KZ857429">
    <property type="protein sequence ID" value="RDX46247.1"/>
    <property type="molecule type" value="Genomic_DNA"/>
</dbReference>
<dbReference type="AlphaFoldDB" id="A0A371D123"/>
<organism evidence="1 2">
    <name type="scientific">Lentinus brumalis</name>
    <dbReference type="NCBI Taxonomy" id="2498619"/>
    <lineage>
        <taxon>Eukaryota</taxon>
        <taxon>Fungi</taxon>
        <taxon>Dikarya</taxon>
        <taxon>Basidiomycota</taxon>
        <taxon>Agaricomycotina</taxon>
        <taxon>Agaricomycetes</taxon>
        <taxon>Polyporales</taxon>
        <taxon>Polyporaceae</taxon>
        <taxon>Lentinus</taxon>
    </lineage>
</organism>
<gene>
    <name evidence="1" type="ORF">OH76DRAFT_1558554</name>
</gene>
<protein>
    <submittedName>
        <fullName evidence="1">Uncharacterized protein</fullName>
    </submittedName>
</protein>